<dbReference type="KEGG" id="pre:PCA10_07070"/>
<dbReference type="AlphaFoldDB" id="S6BBI3"/>
<dbReference type="EMBL" id="AP013068">
    <property type="protein sequence ID" value="BAN46439.1"/>
    <property type="molecule type" value="Genomic_DNA"/>
</dbReference>
<dbReference type="HOGENOM" id="CLU_2118996_0_0_6"/>
<gene>
    <name evidence="1" type="ORF">PCA10_07070</name>
</gene>
<protein>
    <submittedName>
        <fullName evidence="1">Uncharacterized protein</fullName>
    </submittedName>
</protein>
<evidence type="ECO:0000313" key="2">
    <source>
        <dbReference type="Proteomes" id="UP000015503"/>
    </source>
</evidence>
<accession>S6BBI3</accession>
<dbReference type="Proteomes" id="UP000015503">
    <property type="component" value="Chromosome"/>
</dbReference>
<keyword evidence="2" id="KW-1185">Reference proteome</keyword>
<organism evidence="1 2">
    <name type="scientific">Metapseudomonas resinovorans NBRC 106553</name>
    <dbReference type="NCBI Taxonomy" id="1245471"/>
    <lineage>
        <taxon>Bacteria</taxon>
        <taxon>Pseudomonadati</taxon>
        <taxon>Pseudomonadota</taxon>
        <taxon>Gammaproteobacteria</taxon>
        <taxon>Pseudomonadales</taxon>
        <taxon>Pseudomonadaceae</taxon>
        <taxon>Metapseudomonas</taxon>
    </lineage>
</organism>
<reference evidence="1 2" key="1">
    <citation type="journal article" date="2013" name="Genome Announc.">
        <title>Complete Genome Sequence of the Carbazole Degrader Pseudomonas resinovorans Strain CA10 (NBRC 106553).</title>
        <authorList>
            <person name="Shintani M."/>
            <person name="Hosoyama A."/>
            <person name="Ohji S."/>
            <person name="Tsuchikane K."/>
            <person name="Takarada H."/>
            <person name="Yamazoe A."/>
            <person name="Fujita N."/>
            <person name="Nojiri H."/>
        </authorList>
    </citation>
    <scope>NUCLEOTIDE SEQUENCE [LARGE SCALE GENOMIC DNA]</scope>
    <source>
        <strain evidence="1 2">NBRC 106553</strain>
    </source>
</reference>
<name>S6BBI3_METRE</name>
<dbReference type="STRING" id="1245471.PCA10_07070"/>
<evidence type="ECO:0000313" key="1">
    <source>
        <dbReference type="EMBL" id="BAN46439.1"/>
    </source>
</evidence>
<proteinExistence type="predicted"/>
<sequence length="114" mass="12288">MRSTCNPGNQRRQPVGAEDCGKRPGSFGWVGWLSFIGRSACLGGTVQETSISGVARSTFLTWTPSVSWGGNTLRMAAYSGDVENLAKLPQVLVSRGLERSKKELGLPFHYPTNG</sequence>